<dbReference type="GO" id="GO:0012505">
    <property type="term" value="C:endomembrane system"/>
    <property type="evidence" value="ECO:0007669"/>
    <property type="project" value="TreeGrafter"/>
</dbReference>
<dbReference type="STRING" id="6689.A0A423U8Q8"/>
<dbReference type="InterPro" id="IPR052739">
    <property type="entry name" value="FAAH2"/>
</dbReference>
<keyword evidence="4" id="KW-1185">Reference proteome</keyword>
<evidence type="ECO:0000259" key="2">
    <source>
        <dbReference type="Pfam" id="PF01425"/>
    </source>
</evidence>
<accession>A0A423U8Q8</accession>
<dbReference type="GO" id="GO:0016787">
    <property type="term" value="F:hydrolase activity"/>
    <property type="evidence" value="ECO:0007669"/>
    <property type="project" value="UniProtKB-KW"/>
</dbReference>
<proteinExistence type="predicted"/>
<keyword evidence="3" id="KW-0378">Hydrolase</keyword>
<dbReference type="SUPFAM" id="SSF75304">
    <property type="entry name" value="Amidase signature (AS) enzymes"/>
    <property type="match status" value="1"/>
</dbReference>
<dbReference type="InterPro" id="IPR023631">
    <property type="entry name" value="Amidase_dom"/>
</dbReference>
<dbReference type="Pfam" id="PF01425">
    <property type="entry name" value="Amidase"/>
    <property type="match status" value="1"/>
</dbReference>
<dbReference type="AlphaFoldDB" id="A0A423U8Q8"/>
<reference evidence="3 4" key="2">
    <citation type="submission" date="2019-01" db="EMBL/GenBank/DDBJ databases">
        <title>The decoding of complex shrimp genome reveals the adaptation for benthos swimmer, frequently molting mechanism and breeding impact on genome.</title>
        <authorList>
            <person name="Sun Y."/>
            <person name="Gao Y."/>
            <person name="Yu Y."/>
        </authorList>
    </citation>
    <scope>NUCLEOTIDE SEQUENCE [LARGE SCALE GENOMIC DNA]</scope>
    <source>
        <tissue evidence="3">Muscle</tissue>
    </source>
</reference>
<dbReference type="PANTHER" id="PTHR43372:SF1">
    <property type="entry name" value="LD38433P"/>
    <property type="match status" value="1"/>
</dbReference>
<sequence length="591" mass="65316">MSLSKSLSFVRAEYGSPIPDEQCRVCVCLLTCSRNTESAMLTALVSWVIRPMLRTVRRAWDLWVSFVFFVWMGWRRKSSLPPVFNPILLLSATELAQSIRERKMSSVEVVKAYVTRVSDVNPLLNAVAQENFQSALLEAKRVDERLSQGFKDGSLTKEYLKKNQPFLGVPFTVKETVAAAGLPNSGGLVVRNKIRAATDAEIVRKMKRAGAILVGNTNVSELGMWWESDNRVYGRTNNPYDTRRTPGGSSGGEAALMCACGTPISLGTDTGGSIRMPAYFCGLFGHKPSSGVISLKGCNIHLDVEWSEMQSAGPITRHAKDLAPILAVLVGDKADKLSLDKRVDPGTLQIFTMENDCDGILTSSISSTLVSAQRAVAHHFRHTYDVTVRKVIIPGMKKSYQIFQEKLREEYAEGTPIFQQMADNKGEINVWTEITRLILGRAHHTIPLLAQAAMEKFAGEVKFLKDQKKVLQGKEDTQRVPALLQGETMWKRLQMRVQRLLGDNGVLLYPSHPTLAPYHNEPLFRPLNFTYTAIFNALGFPVTQVPLGLAPNGLPLGIQVVGGLYQDHVTIAVAADLEKAFGGWICPSKIL</sequence>
<name>A0A423U8Q8_PENVA</name>
<protein>
    <submittedName>
        <fullName evidence="3">Putative fatty-acid amide hydrolase 2</fullName>
    </submittedName>
</protein>
<dbReference type="PANTHER" id="PTHR43372">
    <property type="entry name" value="FATTY-ACID AMIDE HYDROLASE"/>
    <property type="match status" value="1"/>
</dbReference>
<evidence type="ECO:0000313" key="3">
    <source>
        <dbReference type="EMBL" id="ROT85090.1"/>
    </source>
</evidence>
<dbReference type="Proteomes" id="UP000283509">
    <property type="component" value="Unassembled WGS sequence"/>
</dbReference>
<feature type="domain" description="Amidase" evidence="2">
    <location>
        <begin position="108"/>
        <end position="569"/>
    </location>
</feature>
<evidence type="ECO:0000313" key="4">
    <source>
        <dbReference type="Proteomes" id="UP000283509"/>
    </source>
</evidence>
<dbReference type="EMBL" id="QCYY01000448">
    <property type="protein sequence ID" value="ROT85090.1"/>
    <property type="molecule type" value="Genomic_DNA"/>
</dbReference>
<reference evidence="3 4" key="1">
    <citation type="submission" date="2018-04" db="EMBL/GenBank/DDBJ databases">
        <authorList>
            <person name="Zhang X."/>
            <person name="Yuan J."/>
            <person name="Li F."/>
            <person name="Xiang J."/>
        </authorList>
    </citation>
    <scope>NUCLEOTIDE SEQUENCE [LARGE SCALE GENOMIC DNA]</scope>
    <source>
        <tissue evidence="3">Muscle</tissue>
    </source>
</reference>
<feature type="active site" description="Acyl-ester intermediate" evidence="1">
    <location>
        <position position="273"/>
    </location>
</feature>
<organism evidence="3 4">
    <name type="scientific">Penaeus vannamei</name>
    <name type="common">Whiteleg shrimp</name>
    <name type="synonym">Litopenaeus vannamei</name>
    <dbReference type="NCBI Taxonomy" id="6689"/>
    <lineage>
        <taxon>Eukaryota</taxon>
        <taxon>Metazoa</taxon>
        <taxon>Ecdysozoa</taxon>
        <taxon>Arthropoda</taxon>
        <taxon>Crustacea</taxon>
        <taxon>Multicrustacea</taxon>
        <taxon>Malacostraca</taxon>
        <taxon>Eumalacostraca</taxon>
        <taxon>Eucarida</taxon>
        <taxon>Decapoda</taxon>
        <taxon>Dendrobranchiata</taxon>
        <taxon>Penaeoidea</taxon>
        <taxon>Penaeidae</taxon>
        <taxon>Penaeus</taxon>
    </lineage>
</organism>
<dbReference type="InterPro" id="IPR036928">
    <property type="entry name" value="AS_sf"/>
</dbReference>
<feature type="active site" description="Charge relay system" evidence="1">
    <location>
        <position position="174"/>
    </location>
</feature>
<dbReference type="Gene3D" id="3.90.1300.10">
    <property type="entry name" value="Amidase signature (AS) domain"/>
    <property type="match status" value="1"/>
</dbReference>
<dbReference type="PIRSF" id="PIRSF001221">
    <property type="entry name" value="Amidase_fungi"/>
    <property type="match status" value="1"/>
</dbReference>
<dbReference type="OrthoDB" id="6428749at2759"/>
<evidence type="ECO:0000256" key="1">
    <source>
        <dbReference type="PIRSR" id="PIRSR001221-1"/>
    </source>
</evidence>
<feature type="active site" description="Charge relay system" evidence="1">
    <location>
        <position position="249"/>
    </location>
</feature>
<gene>
    <name evidence="3" type="ORF">C7M84_021357</name>
</gene>
<comment type="caution">
    <text evidence="3">The sequence shown here is derived from an EMBL/GenBank/DDBJ whole genome shotgun (WGS) entry which is preliminary data.</text>
</comment>